<gene>
    <name evidence="2" type="ORF">N7468_000922</name>
</gene>
<evidence type="ECO:0000313" key="2">
    <source>
        <dbReference type="EMBL" id="KAJ5245939.1"/>
    </source>
</evidence>
<keyword evidence="1" id="KW-1133">Transmembrane helix</keyword>
<accession>A0A9W9PFW1</accession>
<dbReference type="AlphaFoldDB" id="A0A9W9PFW1"/>
<dbReference type="GeneID" id="83197522"/>
<keyword evidence="3" id="KW-1185">Reference proteome</keyword>
<proteinExistence type="predicted"/>
<reference evidence="2" key="1">
    <citation type="submission" date="2022-11" db="EMBL/GenBank/DDBJ databases">
        <authorList>
            <person name="Petersen C."/>
        </authorList>
    </citation>
    <scope>NUCLEOTIDE SEQUENCE</scope>
    <source>
        <strain evidence="2">IBT 19713</strain>
    </source>
</reference>
<dbReference type="OrthoDB" id="5391602at2759"/>
<sequence length="67" mass="7587">MGVDAFSKSEMIALGFVFLILPCIFVALRIWAKLISRHSLQADDYLIFVGLVSPNTKEEGMREHMDD</sequence>
<evidence type="ECO:0000313" key="3">
    <source>
        <dbReference type="Proteomes" id="UP001150941"/>
    </source>
</evidence>
<reference evidence="2" key="2">
    <citation type="journal article" date="2023" name="IMA Fungus">
        <title>Comparative genomic study of the Penicillium genus elucidates a diverse pangenome and 15 lateral gene transfer events.</title>
        <authorList>
            <person name="Petersen C."/>
            <person name="Sorensen T."/>
            <person name="Nielsen M.R."/>
            <person name="Sondergaard T.E."/>
            <person name="Sorensen J.L."/>
            <person name="Fitzpatrick D.A."/>
            <person name="Frisvad J.C."/>
            <person name="Nielsen K.L."/>
        </authorList>
    </citation>
    <scope>NUCLEOTIDE SEQUENCE</scope>
    <source>
        <strain evidence="2">IBT 19713</strain>
    </source>
</reference>
<name>A0A9W9PFW1_9EURO</name>
<keyword evidence="1" id="KW-0472">Membrane</keyword>
<keyword evidence="1" id="KW-0812">Transmembrane</keyword>
<dbReference type="RefSeq" id="XP_058333360.1">
    <property type="nucleotide sequence ID" value="XM_058470219.1"/>
</dbReference>
<organism evidence="2 3">
    <name type="scientific">Penicillium chermesinum</name>
    <dbReference type="NCBI Taxonomy" id="63820"/>
    <lineage>
        <taxon>Eukaryota</taxon>
        <taxon>Fungi</taxon>
        <taxon>Dikarya</taxon>
        <taxon>Ascomycota</taxon>
        <taxon>Pezizomycotina</taxon>
        <taxon>Eurotiomycetes</taxon>
        <taxon>Eurotiomycetidae</taxon>
        <taxon>Eurotiales</taxon>
        <taxon>Aspergillaceae</taxon>
        <taxon>Penicillium</taxon>
    </lineage>
</organism>
<comment type="caution">
    <text evidence="2">The sequence shown here is derived from an EMBL/GenBank/DDBJ whole genome shotgun (WGS) entry which is preliminary data.</text>
</comment>
<protein>
    <submittedName>
        <fullName evidence="2">Uncharacterized protein</fullName>
    </submittedName>
</protein>
<evidence type="ECO:0000256" key="1">
    <source>
        <dbReference type="SAM" id="Phobius"/>
    </source>
</evidence>
<dbReference type="EMBL" id="JAPQKS010000002">
    <property type="protein sequence ID" value="KAJ5245939.1"/>
    <property type="molecule type" value="Genomic_DNA"/>
</dbReference>
<dbReference type="Proteomes" id="UP001150941">
    <property type="component" value="Unassembled WGS sequence"/>
</dbReference>
<feature type="transmembrane region" description="Helical" evidence="1">
    <location>
        <begin position="12"/>
        <end position="32"/>
    </location>
</feature>